<evidence type="ECO:0000256" key="4">
    <source>
        <dbReference type="ARBA" id="ARBA00022723"/>
    </source>
</evidence>
<dbReference type="InterPro" id="IPR001128">
    <property type="entry name" value="Cyt_P450"/>
</dbReference>
<dbReference type="InterPro" id="IPR036396">
    <property type="entry name" value="Cyt_P450_sf"/>
</dbReference>
<gene>
    <name evidence="8" type="ORF">PISL3812_02495</name>
</gene>
<dbReference type="PANTHER" id="PTHR24305:SF157">
    <property type="entry name" value="N-ACETYLTRYPTOPHAN 6-HYDROXYLASE IVOC-RELATED"/>
    <property type="match status" value="1"/>
</dbReference>
<dbReference type="InterPro" id="IPR050121">
    <property type="entry name" value="Cytochrome_P450_monoxygenase"/>
</dbReference>
<keyword evidence="3" id="KW-0349">Heme</keyword>
<dbReference type="AlphaFoldDB" id="A0A0U1LQ20"/>
<dbReference type="InterPro" id="IPR002401">
    <property type="entry name" value="Cyt_P450_E_grp-I"/>
</dbReference>
<dbReference type="SUPFAM" id="SSF48264">
    <property type="entry name" value="Cytochrome P450"/>
    <property type="match status" value="1"/>
</dbReference>
<organism evidence="8 9">
    <name type="scientific">Talaromyces islandicus</name>
    <name type="common">Penicillium islandicum</name>
    <dbReference type="NCBI Taxonomy" id="28573"/>
    <lineage>
        <taxon>Eukaryota</taxon>
        <taxon>Fungi</taxon>
        <taxon>Dikarya</taxon>
        <taxon>Ascomycota</taxon>
        <taxon>Pezizomycotina</taxon>
        <taxon>Eurotiomycetes</taxon>
        <taxon>Eurotiomycetidae</taxon>
        <taxon>Eurotiales</taxon>
        <taxon>Trichocomaceae</taxon>
        <taxon>Talaromyces</taxon>
        <taxon>Talaromyces sect. Islandici</taxon>
    </lineage>
</organism>
<dbReference type="GO" id="GO:0016705">
    <property type="term" value="F:oxidoreductase activity, acting on paired donors, with incorporation or reduction of molecular oxygen"/>
    <property type="evidence" value="ECO:0007669"/>
    <property type="project" value="InterPro"/>
</dbReference>
<dbReference type="EMBL" id="CVMT01000002">
    <property type="protein sequence ID" value="CRG85433.1"/>
    <property type="molecule type" value="Genomic_DNA"/>
</dbReference>
<dbReference type="GO" id="GO:0005506">
    <property type="term" value="F:iron ion binding"/>
    <property type="evidence" value="ECO:0007669"/>
    <property type="project" value="InterPro"/>
</dbReference>
<dbReference type="Proteomes" id="UP000054383">
    <property type="component" value="Unassembled WGS sequence"/>
</dbReference>
<evidence type="ECO:0000256" key="1">
    <source>
        <dbReference type="ARBA" id="ARBA00001971"/>
    </source>
</evidence>
<dbReference type="Pfam" id="PF00067">
    <property type="entry name" value="p450"/>
    <property type="match status" value="1"/>
</dbReference>
<sequence length="181" mass="20376">MFFEIPLCSIIRATPHEVPIGDRTSLGKSTLQQTASVISILAQSALVGETLRTAHASIMRFPRVAPNEALQYKDYVIPPWTPISTSLCFVHMNPTIFPEPTKFNPERWIQAAEKGEPLTRYLVAFSRGSRSWLGTNVAHMELYTAIALVRRLDFELFETTPEGVHMTREWVLGFPSDFVPG</sequence>
<evidence type="ECO:0000256" key="3">
    <source>
        <dbReference type="ARBA" id="ARBA00022617"/>
    </source>
</evidence>
<proteinExistence type="inferred from homology"/>
<evidence type="ECO:0000256" key="2">
    <source>
        <dbReference type="ARBA" id="ARBA00010617"/>
    </source>
</evidence>
<comment type="cofactor">
    <cofactor evidence="1">
        <name>heme</name>
        <dbReference type="ChEBI" id="CHEBI:30413"/>
    </cofactor>
</comment>
<comment type="similarity">
    <text evidence="2">Belongs to the cytochrome P450 family.</text>
</comment>
<evidence type="ECO:0000313" key="9">
    <source>
        <dbReference type="Proteomes" id="UP000054383"/>
    </source>
</evidence>
<dbReference type="GO" id="GO:0004497">
    <property type="term" value="F:monooxygenase activity"/>
    <property type="evidence" value="ECO:0007669"/>
    <property type="project" value="UniProtKB-KW"/>
</dbReference>
<accession>A0A0U1LQ20</accession>
<evidence type="ECO:0000256" key="5">
    <source>
        <dbReference type="ARBA" id="ARBA00023002"/>
    </source>
</evidence>
<keyword evidence="6" id="KW-0408">Iron</keyword>
<dbReference type="Gene3D" id="1.10.630.10">
    <property type="entry name" value="Cytochrome P450"/>
    <property type="match status" value="1"/>
</dbReference>
<evidence type="ECO:0000256" key="6">
    <source>
        <dbReference type="ARBA" id="ARBA00023004"/>
    </source>
</evidence>
<dbReference type="OrthoDB" id="3945418at2759"/>
<dbReference type="PRINTS" id="PR00463">
    <property type="entry name" value="EP450I"/>
</dbReference>
<protein>
    <submittedName>
        <fullName evidence="8">Trichodiene oxygenase</fullName>
    </submittedName>
</protein>
<dbReference type="OMA" id="HASIMRF"/>
<keyword evidence="9" id="KW-1185">Reference proteome</keyword>
<name>A0A0U1LQ20_TALIS</name>
<keyword evidence="4" id="KW-0479">Metal-binding</keyword>
<reference evidence="8 9" key="1">
    <citation type="submission" date="2015-04" db="EMBL/GenBank/DDBJ databases">
        <authorList>
            <person name="Syromyatnikov M.Y."/>
            <person name="Popov V.N."/>
        </authorList>
    </citation>
    <scope>NUCLEOTIDE SEQUENCE [LARGE SCALE GENOMIC DNA]</scope>
    <source>
        <strain evidence="8">WF-38-12</strain>
    </source>
</reference>
<dbReference type="PANTHER" id="PTHR24305">
    <property type="entry name" value="CYTOCHROME P450"/>
    <property type="match status" value="1"/>
</dbReference>
<evidence type="ECO:0000256" key="7">
    <source>
        <dbReference type="ARBA" id="ARBA00023033"/>
    </source>
</evidence>
<evidence type="ECO:0000313" key="8">
    <source>
        <dbReference type="EMBL" id="CRG85433.1"/>
    </source>
</evidence>
<keyword evidence="5" id="KW-0560">Oxidoreductase</keyword>
<dbReference type="STRING" id="28573.A0A0U1LQ20"/>
<keyword evidence="7" id="KW-0503">Monooxygenase</keyword>
<dbReference type="GO" id="GO:0020037">
    <property type="term" value="F:heme binding"/>
    <property type="evidence" value="ECO:0007669"/>
    <property type="project" value="InterPro"/>
</dbReference>